<dbReference type="Proteomes" id="UP000799429">
    <property type="component" value="Unassembled WGS sequence"/>
</dbReference>
<keyword evidence="1" id="KW-0732">Signal</keyword>
<organism evidence="2 3">
    <name type="scientific">Patellaria atrata CBS 101060</name>
    <dbReference type="NCBI Taxonomy" id="1346257"/>
    <lineage>
        <taxon>Eukaryota</taxon>
        <taxon>Fungi</taxon>
        <taxon>Dikarya</taxon>
        <taxon>Ascomycota</taxon>
        <taxon>Pezizomycotina</taxon>
        <taxon>Dothideomycetes</taxon>
        <taxon>Dothideomycetes incertae sedis</taxon>
        <taxon>Patellariales</taxon>
        <taxon>Patellariaceae</taxon>
        <taxon>Patellaria</taxon>
    </lineage>
</organism>
<protein>
    <recommendedName>
        <fullName evidence="4">Extracellular membrane protein CFEM domain-containing protein</fullName>
    </recommendedName>
</protein>
<evidence type="ECO:0000256" key="1">
    <source>
        <dbReference type="SAM" id="SignalP"/>
    </source>
</evidence>
<name>A0A9P4S8E9_9PEZI</name>
<comment type="caution">
    <text evidence="2">The sequence shown here is derived from an EMBL/GenBank/DDBJ whole genome shotgun (WGS) entry which is preliminary data.</text>
</comment>
<reference evidence="2" key="1">
    <citation type="journal article" date="2020" name="Stud. Mycol.">
        <title>101 Dothideomycetes genomes: a test case for predicting lifestyles and emergence of pathogens.</title>
        <authorList>
            <person name="Haridas S."/>
            <person name="Albert R."/>
            <person name="Binder M."/>
            <person name="Bloem J."/>
            <person name="Labutti K."/>
            <person name="Salamov A."/>
            <person name="Andreopoulos B."/>
            <person name="Baker S."/>
            <person name="Barry K."/>
            <person name="Bills G."/>
            <person name="Bluhm B."/>
            <person name="Cannon C."/>
            <person name="Castanera R."/>
            <person name="Culley D."/>
            <person name="Daum C."/>
            <person name="Ezra D."/>
            <person name="Gonzalez J."/>
            <person name="Henrissat B."/>
            <person name="Kuo A."/>
            <person name="Liang C."/>
            <person name="Lipzen A."/>
            <person name="Lutzoni F."/>
            <person name="Magnuson J."/>
            <person name="Mondo S."/>
            <person name="Nolan M."/>
            <person name="Ohm R."/>
            <person name="Pangilinan J."/>
            <person name="Park H.-J."/>
            <person name="Ramirez L."/>
            <person name="Alfaro M."/>
            <person name="Sun H."/>
            <person name="Tritt A."/>
            <person name="Yoshinaga Y."/>
            <person name="Zwiers L.-H."/>
            <person name="Turgeon B."/>
            <person name="Goodwin S."/>
            <person name="Spatafora J."/>
            <person name="Crous P."/>
            <person name="Grigoriev I."/>
        </authorList>
    </citation>
    <scope>NUCLEOTIDE SEQUENCE</scope>
    <source>
        <strain evidence="2">CBS 101060</strain>
    </source>
</reference>
<keyword evidence="3" id="KW-1185">Reference proteome</keyword>
<evidence type="ECO:0000313" key="3">
    <source>
        <dbReference type="Proteomes" id="UP000799429"/>
    </source>
</evidence>
<evidence type="ECO:0008006" key="4">
    <source>
        <dbReference type="Google" id="ProtNLM"/>
    </source>
</evidence>
<accession>A0A9P4S8E9</accession>
<evidence type="ECO:0000313" key="2">
    <source>
        <dbReference type="EMBL" id="KAF2837977.1"/>
    </source>
</evidence>
<feature type="signal peptide" evidence="1">
    <location>
        <begin position="1"/>
        <end position="16"/>
    </location>
</feature>
<proteinExistence type="predicted"/>
<sequence>MRLLLVLASGLALASAFPQGIPEPTPESCRAMDCAGDCDAEFQKCYFVSSMCACFRTILTLHMLVAPNSTALSHVKIEYAKALPAISAGAVATSVRPLAKIFLLTASKSPHEDNTALNSDQRVNDF</sequence>
<gene>
    <name evidence="2" type="ORF">M501DRAFT_1017730</name>
</gene>
<dbReference type="EMBL" id="MU006098">
    <property type="protein sequence ID" value="KAF2837977.1"/>
    <property type="molecule type" value="Genomic_DNA"/>
</dbReference>
<dbReference type="AlphaFoldDB" id="A0A9P4S8E9"/>
<feature type="chain" id="PRO_5040195482" description="Extracellular membrane protein CFEM domain-containing protein" evidence="1">
    <location>
        <begin position="17"/>
        <end position="126"/>
    </location>
</feature>